<dbReference type="Proteomes" id="UP000623681">
    <property type="component" value="Unassembled WGS sequence"/>
</dbReference>
<dbReference type="InterPro" id="IPR028098">
    <property type="entry name" value="Glyco_trans_4-like_N"/>
</dbReference>
<dbReference type="AlphaFoldDB" id="A0A937FJ37"/>
<dbReference type="Pfam" id="PF00534">
    <property type="entry name" value="Glycos_transf_1"/>
    <property type="match status" value="1"/>
</dbReference>
<dbReference type="PANTHER" id="PTHR12526">
    <property type="entry name" value="GLYCOSYLTRANSFERASE"/>
    <property type="match status" value="1"/>
</dbReference>
<evidence type="ECO:0000313" key="3">
    <source>
        <dbReference type="EMBL" id="MBL4932626.1"/>
    </source>
</evidence>
<accession>A0A937FJ37</accession>
<dbReference type="InterPro" id="IPR001296">
    <property type="entry name" value="Glyco_trans_1"/>
</dbReference>
<gene>
    <name evidence="3" type="ORF">JK634_12455</name>
</gene>
<dbReference type="EMBL" id="JAESWA010000022">
    <property type="protein sequence ID" value="MBL4932626.1"/>
    <property type="molecule type" value="Genomic_DNA"/>
</dbReference>
<sequence length="353" mass="40106">MNILMIAPHPKKVLGGMSTVINNYYSSNLKDKVNIKHISTTIGGNKLTKMTYFLISLLRVLIVLLTKKIDIVHIHSAARGSFIRKSYFVTLSKIFGKKVVFHMHGGAFHQYYLNECDDKKRNYISKILNKCDVVIALGDEWKEKISGYCDSEVVVLHNAIDIPGTNQFSNDSTYITLLARLEEDKGTFDILKVVKEVCSEFPYVKFVFAGSGDANVVKQKADELGISQYINVLGWIDHNKRDEILKNTIIYLLPSYYEGMPMSILEAMSYGVPVISTNVGSIPTVVKDYKNGFIIEPGNINDLKKYILLLLNDEKLRSVMSNENYRLVSENYNIENNVNKLFEIYTRLIKSSN</sequence>
<dbReference type="CDD" id="cd03801">
    <property type="entry name" value="GT4_PimA-like"/>
    <property type="match status" value="1"/>
</dbReference>
<feature type="domain" description="Glycosyltransferase subfamily 4-like N-terminal" evidence="2">
    <location>
        <begin position="51"/>
        <end position="162"/>
    </location>
</feature>
<dbReference type="Gene3D" id="3.40.50.2000">
    <property type="entry name" value="Glycogen Phosphorylase B"/>
    <property type="match status" value="2"/>
</dbReference>
<reference evidence="3" key="1">
    <citation type="submission" date="2021-01" db="EMBL/GenBank/DDBJ databases">
        <title>Genome public.</title>
        <authorList>
            <person name="Liu C."/>
            <person name="Sun Q."/>
        </authorList>
    </citation>
    <scope>NUCLEOTIDE SEQUENCE</scope>
    <source>
        <strain evidence="3">YIM B02565</strain>
    </source>
</reference>
<dbReference type="PANTHER" id="PTHR12526:SF637">
    <property type="entry name" value="GLYCOSYLTRANSFERASE EPSF-RELATED"/>
    <property type="match status" value="1"/>
</dbReference>
<name>A0A937FJ37_9CLOT</name>
<evidence type="ECO:0000259" key="2">
    <source>
        <dbReference type="Pfam" id="PF13439"/>
    </source>
</evidence>
<protein>
    <submittedName>
        <fullName evidence="3">Glycosyltransferase family 4 protein</fullName>
    </submittedName>
</protein>
<keyword evidence="4" id="KW-1185">Reference proteome</keyword>
<proteinExistence type="predicted"/>
<dbReference type="Pfam" id="PF13439">
    <property type="entry name" value="Glyco_transf_4"/>
    <property type="match status" value="1"/>
</dbReference>
<evidence type="ECO:0000259" key="1">
    <source>
        <dbReference type="Pfam" id="PF00534"/>
    </source>
</evidence>
<organism evidence="3 4">
    <name type="scientific">Clostridium paridis</name>
    <dbReference type="NCBI Taxonomy" id="2803863"/>
    <lineage>
        <taxon>Bacteria</taxon>
        <taxon>Bacillati</taxon>
        <taxon>Bacillota</taxon>
        <taxon>Clostridia</taxon>
        <taxon>Eubacteriales</taxon>
        <taxon>Clostridiaceae</taxon>
        <taxon>Clostridium</taxon>
    </lineage>
</organism>
<comment type="caution">
    <text evidence="3">The sequence shown here is derived from an EMBL/GenBank/DDBJ whole genome shotgun (WGS) entry which is preliminary data.</text>
</comment>
<dbReference type="SUPFAM" id="SSF53756">
    <property type="entry name" value="UDP-Glycosyltransferase/glycogen phosphorylase"/>
    <property type="match status" value="1"/>
</dbReference>
<evidence type="ECO:0000313" key="4">
    <source>
        <dbReference type="Proteomes" id="UP000623681"/>
    </source>
</evidence>
<feature type="domain" description="Glycosyl transferase family 1" evidence="1">
    <location>
        <begin position="166"/>
        <end position="325"/>
    </location>
</feature>
<dbReference type="RefSeq" id="WP_202767970.1">
    <property type="nucleotide sequence ID" value="NZ_JAESWA010000022.1"/>
</dbReference>
<dbReference type="GO" id="GO:0016757">
    <property type="term" value="F:glycosyltransferase activity"/>
    <property type="evidence" value="ECO:0007669"/>
    <property type="project" value="InterPro"/>
</dbReference>